<evidence type="ECO:0000256" key="5">
    <source>
        <dbReference type="ARBA" id="ARBA00022786"/>
    </source>
</evidence>
<dbReference type="Pfam" id="PF22191">
    <property type="entry name" value="IBR_1"/>
    <property type="match status" value="1"/>
</dbReference>
<organism evidence="9 10">
    <name type="scientific">Rotaria sordida</name>
    <dbReference type="NCBI Taxonomy" id="392033"/>
    <lineage>
        <taxon>Eukaryota</taxon>
        <taxon>Metazoa</taxon>
        <taxon>Spiralia</taxon>
        <taxon>Gnathifera</taxon>
        <taxon>Rotifera</taxon>
        <taxon>Eurotatoria</taxon>
        <taxon>Bdelloidea</taxon>
        <taxon>Philodinida</taxon>
        <taxon>Philodinidae</taxon>
        <taxon>Rotaria</taxon>
    </lineage>
</organism>
<keyword evidence="4" id="KW-0863">Zinc-finger</keyword>
<evidence type="ECO:0000256" key="6">
    <source>
        <dbReference type="ARBA" id="ARBA00022833"/>
    </source>
</evidence>
<keyword evidence="5" id="KW-0833">Ubl conjugation pathway</keyword>
<keyword evidence="1" id="KW-0808">Transferase</keyword>
<dbReference type="GO" id="GO:0008270">
    <property type="term" value="F:zinc ion binding"/>
    <property type="evidence" value="ECO:0007669"/>
    <property type="project" value="UniProtKB-KW"/>
</dbReference>
<proteinExistence type="predicted"/>
<dbReference type="AlphaFoldDB" id="A0A819SJE1"/>
<feature type="region of interest" description="Disordered" evidence="7">
    <location>
        <begin position="1"/>
        <end position="67"/>
    </location>
</feature>
<evidence type="ECO:0000313" key="10">
    <source>
        <dbReference type="Proteomes" id="UP000663823"/>
    </source>
</evidence>
<evidence type="ECO:0000313" key="9">
    <source>
        <dbReference type="EMBL" id="CAF4057290.1"/>
    </source>
</evidence>
<dbReference type="Gene3D" id="1.20.120.1750">
    <property type="match status" value="1"/>
</dbReference>
<keyword evidence="6" id="KW-0862">Zinc</keyword>
<feature type="compositionally biased region" description="Basic and acidic residues" evidence="7">
    <location>
        <begin position="22"/>
        <end position="33"/>
    </location>
</feature>
<keyword evidence="2" id="KW-0479">Metal-binding</keyword>
<comment type="caution">
    <text evidence="9">The sequence shown here is derived from an EMBL/GenBank/DDBJ whole genome shotgun (WGS) entry which is preliminary data.</text>
</comment>
<evidence type="ECO:0000259" key="8">
    <source>
        <dbReference type="PROSITE" id="PS51873"/>
    </source>
</evidence>
<keyword evidence="3" id="KW-0677">Repeat</keyword>
<reference evidence="9" key="1">
    <citation type="submission" date="2021-02" db="EMBL/GenBank/DDBJ databases">
        <authorList>
            <person name="Nowell W R."/>
        </authorList>
    </citation>
    <scope>NUCLEOTIDE SEQUENCE</scope>
</reference>
<dbReference type="Proteomes" id="UP000663823">
    <property type="component" value="Unassembled WGS sequence"/>
</dbReference>
<evidence type="ECO:0000256" key="7">
    <source>
        <dbReference type="SAM" id="MobiDB-lite"/>
    </source>
</evidence>
<dbReference type="GO" id="GO:0004842">
    <property type="term" value="F:ubiquitin-protein transferase activity"/>
    <property type="evidence" value="ECO:0007669"/>
    <property type="project" value="InterPro"/>
</dbReference>
<name>A0A819SJE1_9BILA</name>
<dbReference type="SUPFAM" id="SSF57850">
    <property type="entry name" value="RING/U-box"/>
    <property type="match status" value="1"/>
</dbReference>
<evidence type="ECO:0000256" key="4">
    <source>
        <dbReference type="ARBA" id="ARBA00022771"/>
    </source>
</evidence>
<protein>
    <recommendedName>
        <fullName evidence="8">RING-type domain-containing protein</fullName>
    </recommendedName>
</protein>
<feature type="domain" description="RING-type" evidence="8">
    <location>
        <begin position="89"/>
        <end position="391"/>
    </location>
</feature>
<evidence type="ECO:0000256" key="2">
    <source>
        <dbReference type="ARBA" id="ARBA00022723"/>
    </source>
</evidence>
<dbReference type="InterPro" id="IPR044066">
    <property type="entry name" value="TRIAD_supradom"/>
</dbReference>
<feature type="region of interest" description="Disordered" evidence="7">
    <location>
        <begin position="251"/>
        <end position="270"/>
    </location>
</feature>
<gene>
    <name evidence="9" type="ORF">OTI717_LOCUS31964</name>
</gene>
<dbReference type="PROSITE" id="PS51873">
    <property type="entry name" value="TRIAD"/>
    <property type="match status" value="1"/>
</dbReference>
<feature type="region of interest" description="Disordered" evidence="7">
    <location>
        <begin position="395"/>
        <end position="417"/>
    </location>
</feature>
<dbReference type="EMBL" id="CAJOAX010009501">
    <property type="protein sequence ID" value="CAF4057290.1"/>
    <property type="molecule type" value="Genomic_DNA"/>
</dbReference>
<sequence>MPPKSRRQAHAQAAALRRHHSQDHLLSFEKEYDSITPMDIEDGEQEDGKQEDGEQEEDDDVADGMDFKDKMDLPSIGDVFELCKRGCGSRKLSVLLYMVLRHFGHTWRAIDALLHDIGGNQCRVAHKWTKSFLTGDFNAFEDDGRGGKHSDGFYDLFPELETEAKVFVIESCSKKSADFSALDLAKYLDKRCQSAVLIGSGDDNLAICDQCRYTFCKKCKEIYHFQVMCPKDYLIEQLKLQQQKARERIAKQREEESERNRKVQEKDEKRLAKEREKALAELARIEKQKATLAERNLVKQHYREIAIDLSDEDILLEKILNAERMEVLNTQPCPNCHARIEKNGGCSHMHCSRCDYHFTWSSPEGPRPPEITSLLYHSSNAISVQSIKEELNKKSDTAKVSEQNIEKTDSDQLTEDENKQDTKILINNRSFVGSAIVKRVKQCPNNSCNKFNVKIGDDNWI</sequence>
<accession>A0A819SJE1</accession>
<dbReference type="GO" id="GO:0016567">
    <property type="term" value="P:protein ubiquitination"/>
    <property type="evidence" value="ECO:0007669"/>
    <property type="project" value="InterPro"/>
</dbReference>
<feature type="non-terminal residue" evidence="9">
    <location>
        <position position="1"/>
    </location>
</feature>
<dbReference type="InterPro" id="IPR031127">
    <property type="entry name" value="E3_UB_ligase_RBR"/>
</dbReference>
<evidence type="ECO:0000256" key="3">
    <source>
        <dbReference type="ARBA" id="ARBA00022737"/>
    </source>
</evidence>
<evidence type="ECO:0000256" key="1">
    <source>
        <dbReference type="ARBA" id="ARBA00022679"/>
    </source>
</evidence>
<feature type="compositionally biased region" description="Acidic residues" evidence="7">
    <location>
        <begin position="53"/>
        <end position="63"/>
    </location>
</feature>
<dbReference type="PANTHER" id="PTHR11685">
    <property type="entry name" value="RBR FAMILY RING FINGER AND IBR DOMAIN-CONTAINING"/>
    <property type="match status" value="1"/>
</dbReference>